<dbReference type="Pfam" id="PF02176">
    <property type="entry name" value="zf-TRAF"/>
    <property type="match status" value="1"/>
</dbReference>
<dbReference type="InterPro" id="IPR013083">
    <property type="entry name" value="Znf_RING/FYVE/PHD"/>
</dbReference>
<reference evidence="10" key="2">
    <citation type="submission" date="2021-09" db="EMBL/GenBank/DDBJ databases">
        <authorList>
            <person name="Jia N."/>
            <person name="Wang J."/>
            <person name="Shi W."/>
            <person name="Du L."/>
            <person name="Sun Y."/>
            <person name="Zhan W."/>
            <person name="Jiang J."/>
            <person name="Wang Q."/>
            <person name="Zhang B."/>
            <person name="Ji P."/>
            <person name="Sakyi L.B."/>
            <person name="Cui X."/>
            <person name="Yuan T."/>
            <person name="Jiang B."/>
            <person name="Yang W."/>
            <person name="Lam T.T.-Y."/>
            <person name="Chang Q."/>
            <person name="Ding S."/>
            <person name="Wang X."/>
            <person name="Zhu J."/>
            <person name="Ruan X."/>
            <person name="Zhao L."/>
            <person name="Wei J."/>
            <person name="Que T."/>
            <person name="Du C."/>
            <person name="Cheng J."/>
            <person name="Dai P."/>
            <person name="Han X."/>
            <person name="Huang E."/>
            <person name="Gao Y."/>
            <person name="Liu J."/>
            <person name="Shao H."/>
            <person name="Ye R."/>
            <person name="Li L."/>
            <person name="Wei W."/>
            <person name="Wang X."/>
            <person name="Wang C."/>
            <person name="Huo Q."/>
            <person name="Li W."/>
            <person name="Guo W."/>
            <person name="Chen H."/>
            <person name="Chen S."/>
            <person name="Zhou L."/>
            <person name="Zhou L."/>
            <person name="Ni X."/>
            <person name="Tian J."/>
            <person name="Zhou Y."/>
            <person name="Sheng Y."/>
            <person name="Liu T."/>
            <person name="Pan Y."/>
            <person name="Xia L."/>
            <person name="Li J."/>
            <person name="Zhao F."/>
            <person name="Cao W."/>
        </authorList>
    </citation>
    <scope>NUCLEOTIDE SEQUENCE</scope>
    <source>
        <strain evidence="10">Rmic-2018</strain>
        <tissue evidence="10">Larvae</tissue>
    </source>
</reference>
<evidence type="ECO:0000313" key="10">
    <source>
        <dbReference type="EMBL" id="KAH8030434.1"/>
    </source>
</evidence>
<dbReference type="EMBL" id="JABSTU010000005">
    <property type="protein sequence ID" value="KAH8030434.1"/>
    <property type="molecule type" value="Genomic_DNA"/>
</dbReference>
<dbReference type="SUPFAM" id="SSF49599">
    <property type="entry name" value="TRAF domain-like"/>
    <property type="match status" value="3"/>
</dbReference>
<sequence>MRKQLTARRCDAGRIQMPRAPRFPLSVKQPVQASSRRHLPSDEAVIQMVGRNMKTDCPHEPSATHEFVIEGESQTTLNDQGRTSSRQETTSFIAYQHRRFDEAPAESEASGRAVVPAAFRAGPSRPLIKMNSENAEGTYKLRDHPAFPNEIAVSFRKELRPELICAACNCITAAGLKDKKGHVFCQTCAHTLTDDTDQFTCYLCDTSAQLRSLKRNDKEWQVLENMQSACPNKNKGCDFSGKLRQVLMHYEKCDMRGKVRCTLCGDAYAMKVIAEHMENDCPQRLLECVFCERDVEACQKRKHEANCDQRPATCEYCAKKFRTYKELEQNHEPVCQLKPIDCSFKQLGCDFKAARREMERHEENSRSNGHSELFLRKICHLERENQDLTKASKELLTTVTRNHEEKMREMERKMVELQQSVNAEKTLRTELENEVQNLKKEVQALTVKEDAQYGQLSLQISETENAVQRLTHEVHLDHLKPGFVHIWKLQPYHDLKTAAMTSAETISSGTLYINTPGYHVEFTVGFGSGSTASPPHLSFKCQICPGQYDDMLPWPFKNKIIVVLVNQLEEQARRSFEMDAASAEHAMECLKKPESGQRNPKFGVSQIISVPLLENVKKGFLSRNCVVFKIIVPSI</sequence>
<dbReference type="GO" id="GO:0008270">
    <property type="term" value="F:zinc ion binding"/>
    <property type="evidence" value="ECO:0007669"/>
    <property type="project" value="UniProtKB-KW"/>
</dbReference>
<keyword evidence="5 7" id="KW-0863">Zinc-finger</keyword>
<dbReference type="Gene3D" id="3.30.40.10">
    <property type="entry name" value="Zinc/RING finger domain, C3HC4 (zinc finger)"/>
    <property type="match status" value="3"/>
</dbReference>
<evidence type="ECO:0000256" key="6">
    <source>
        <dbReference type="ARBA" id="ARBA00022833"/>
    </source>
</evidence>
<evidence type="ECO:0000256" key="5">
    <source>
        <dbReference type="ARBA" id="ARBA00022771"/>
    </source>
</evidence>
<comment type="caution">
    <text evidence="10">The sequence shown here is derived from an EMBL/GenBank/DDBJ whole genome shotgun (WGS) entry which is preliminary data.</text>
</comment>
<dbReference type="InterPro" id="IPR001293">
    <property type="entry name" value="Znf_TRAF"/>
</dbReference>
<reference evidence="10" key="1">
    <citation type="journal article" date="2020" name="Cell">
        <title>Large-Scale Comparative Analyses of Tick Genomes Elucidate Their Genetic Diversity and Vector Capacities.</title>
        <authorList>
            <consortium name="Tick Genome and Microbiome Consortium (TIGMIC)"/>
            <person name="Jia N."/>
            <person name="Wang J."/>
            <person name="Shi W."/>
            <person name="Du L."/>
            <person name="Sun Y."/>
            <person name="Zhan W."/>
            <person name="Jiang J.F."/>
            <person name="Wang Q."/>
            <person name="Zhang B."/>
            <person name="Ji P."/>
            <person name="Bell-Sakyi L."/>
            <person name="Cui X.M."/>
            <person name="Yuan T.T."/>
            <person name="Jiang B.G."/>
            <person name="Yang W.F."/>
            <person name="Lam T.T."/>
            <person name="Chang Q.C."/>
            <person name="Ding S.J."/>
            <person name="Wang X.J."/>
            <person name="Zhu J.G."/>
            <person name="Ruan X.D."/>
            <person name="Zhao L."/>
            <person name="Wei J.T."/>
            <person name="Ye R.Z."/>
            <person name="Que T.C."/>
            <person name="Du C.H."/>
            <person name="Zhou Y.H."/>
            <person name="Cheng J.X."/>
            <person name="Dai P.F."/>
            <person name="Guo W.B."/>
            <person name="Han X.H."/>
            <person name="Huang E.J."/>
            <person name="Li L.F."/>
            <person name="Wei W."/>
            <person name="Gao Y.C."/>
            <person name="Liu J.Z."/>
            <person name="Shao H.Z."/>
            <person name="Wang X."/>
            <person name="Wang C.C."/>
            <person name="Yang T.C."/>
            <person name="Huo Q.B."/>
            <person name="Li W."/>
            <person name="Chen H.Y."/>
            <person name="Chen S.E."/>
            <person name="Zhou L.G."/>
            <person name="Ni X.B."/>
            <person name="Tian J.H."/>
            <person name="Sheng Y."/>
            <person name="Liu T."/>
            <person name="Pan Y.S."/>
            <person name="Xia L.Y."/>
            <person name="Li J."/>
            <person name="Zhao F."/>
            <person name="Cao W.C."/>
        </authorList>
    </citation>
    <scope>NUCLEOTIDE SEQUENCE</scope>
    <source>
        <strain evidence="10">Rmic-2018</strain>
    </source>
</reference>
<dbReference type="VEuPathDB" id="VectorBase:LOC119164154"/>
<protein>
    <recommendedName>
        <fullName evidence="9">TRAF-type domain-containing protein</fullName>
    </recommendedName>
</protein>
<evidence type="ECO:0000313" key="11">
    <source>
        <dbReference type="Proteomes" id="UP000821866"/>
    </source>
</evidence>
<name>A0A9J6E812_RHIMP</name>
<evidence type="ECO:0000256" key="3">
    <source>
        <dbReference type="ARBA" id="ARBA00022723"/>
    </source>
</evidence>
<dbReference type="Gene3D" id="2.60.210.10">
    <property type="entry name" value="Apoptosis, Tumor Necrosis Factor Receptor Associated Protein 2, Chain A"/>
    <property type="match status" value="1"/>
</dbReference>
<dbReference type="SUPFAM" id="SSF57850">
    <property type="entry name" value="RING/U-box"/>
    <property type="match status" value="1"/>
</dbReference>
<dbReference type="AlphaFoldDB" id="A0A9J6E812"/>
<dbReference type="GO" id="GO:0043122">
    <property type="term" value="P:regulation of canonical NF-kappaB signal transduction"/>
    <property type="evidence" value="ECO:0007669"/>
    <property type="project" value="TreeGrafter"/>
</dbReference>
<keyword evidence="8" id="KW-0175">Coiled coil</keyword>
<keyword evidence="4" id="KW-0677">Repeat</keyword>
<evidence type="ECO:0000256" key="1">
    <source>
        <dbReference type="ARBA" id="ARBA00004496"/>
    </source>
</evidence>
<feature type="domain" description="TRAF-type" evidence="9">
    <location>
        <begin position="303"/>
        <end position="359"/>
    </location>
</feature>
<dbReference type="PROSITE" id="PS50145">
    <property type="entry name" value="ZF_TRAF"/>
    <property type="match status" value="1"/>
</dbReference>
<organism evidence="10 11">
    <name type="scientific">Rhipicephalus microplus</name>
    <name type="common">Cattle tick</name>
    <name type="synonym">Boophilus microplus</name>
    <dbReference type="NCBI Taxonomy" id="6941"/>
    <lineage>
        <taxon>Eukaryota</taxon>
        <taxon>Metazoa</taxon>
        <taxon>Ecdysozoa</taxon>
        <taxon>Arthropoda</taxon>
        <taxon>Chelicerata</taxon>
        <taxon>Arachnida</taxon>
        <taxon>Acari</taxon>
        <taxon>Parasitiformes</taxon>
        <taxon>Ixodida</taxon>
        <taxon>Ixodoidea</taxon>
        <taxon>Ixodidae</taxon>
        <taxon>Rhipicephalinae</taxon>
        <taxon>Rhipicephalus</taxon>
        <taxon>Boophilus</taxon>
    </lineage>
</organism>
<keyword evidence="2" id="KW-0963">Cytoplasm</keyword>
<feature type="zinc finger region" description="TRAF-type" evidence="7">
    <location>
        <begin position="303"/>
        <end position="359"/>
    </location>
</feature>
<accession>A0A9J6E812</accession>
<keyword evidence="3 7" id="KW-0479">Metal-binding</keyword>
<dbReference type="GO" id="GO:0005737">
    <property type="term" value="C:cytoplasm"/>
    <property type="evidence" value="ECO:0007669"/>
    <property type="project" value="UniProtKB-SubCell"/>
</dbReference>
<dbReference type="InterPro" id="IPR008974">
    <property type="entry name" value="TRAF-like"/>
</dbReference>
<dbReference type="PANTHER" id="PTHR10131:SF157">
    <property type="entry name" value="RECEPTOR-ASSOCIATED FACTOR, PUTATIVE-RELATED"/>
    <property type="match status" value="1"/>
</dbReference>
<feature type="coiled-coil region" evidence="8">
    <location>
        <begin position="393"/>
        <end position="473"/>
    </location>
</feature>
<evidence type="ECO:0000256" key="8">
    <source>
        <dbReference type="SAM" id="Coils"/>
    </source>
</evidence>
<evidence type="ECO:0000259" key="9">
    <source>
        <dbReference type="PROSITE" id="PS50145"/>
    </source>
</evidence>
<evidence type="ECO:0000256" key="4">
    <source>
        <dbReference type="ARBA" id="ARBA00022737"/>
    </source>
</evidence>
<gene>
    <name evidence="10" type="ORF">HPB51_006866</name>
</gene>
<keyword evidence="11" id="KW-1185">Reference proteome</keyword>
<evidence type="ECO:0000256" key="7">
    <source>
        <dbReference type="PROSITE-ProRule" id="PRU00207"/>
    </source>
</evidence>
<proteinExistence type="predicted"/>
<dbReference type="InterPro" id="IPR049342">
    <property type="entry name" value="TRAF1-6_MATH_dom"/>
</dbReference>
<keyword evidence="6 7" id="KW-0862">Zinc</keyword>
<dbReference type="Pfam" id="PF21355">
    <property type="entry name" value="TRAF-mep_MATH"/>
    <property type="match status" value="1"/>
</dbReference>
<evidence type="ECO:0000256" key="2">
    <source>
        <dbReference type="ARBA" id="ARBA00022490"/>
    </source>
</evidence>
<dbReference type="PANTHER" id="PTHR10131">
    <property type="entry name" value="TNF RECEPTOR ASSOCIATED FACTOR"/>
    <property type="match status" value="1"/>
</dbReference>
<comment type="subcellular location">
    <subcellularLocation>
        <location evidence="1">Cytoplasm</location>
    </subcellularLocation>
</comment>
<dbReference type="Proteomes" id="UP000821866">
    <property type="component" value="Chromosome 3"/>
</dbReference>